<dbReference type="InterPro" id="IPR029044">
    <property type="entry name" value="Nucleotide-diphossugar_trans"/>
</dbReference>
<dbReference type="Proteomes" id="UP000248863">
    <property type="component" value="Unassembled WGS sequence"/>
</dbReference>
<keyword evidence="5" id="KW-1003">Cell membrane</keyword>
<keyword evidence="7" id="KW-0328">Glycosyltransferase</keyword>
<sequence>MGAEKDRGGRVTRISVIGPGNRPIAIPAYDAAGQGDLMSVQAAAADPTEDRQTVPQRTVPAGARRALFAGLVLLTMAGLVALAAAALAPGGLSGLDLILLVLFGVTLPWTVIGFWNAVIGFLILRLADDPVAAVLPVAARVAPTAPIAGSTAILVCVRNEAPERIVRNLRPLLAGLAETPHADRFHAYVLSDTSDPAIAAAEEAGFAALAAEFVGRIALTYRRRTDNAGFKAGNIAEFCNAWGHLHDFAVTLDADSIMPAEAVLRMVRIVEADPKLGILQGLVIGRPATSAFARLFQYSMRLSMRSYTYGSAWWQADCGPYWGHNAVLRLKPFIAHCELSALPGTGPLGGHVLSHDQIEAVLMRRAGFEVRVLPEETLGFEENPPTLMEFVRRDLRWCQGNMQYWRFLGLPGLKPISRYQLVFAILMFFGSPAWVGLAVLIPLVAALGADGRPAIDPAIGLALFWILLPMWFAPQIATVLAMVTRPRGAEAFGGAAALVPNALLAMTFMQLLVPIMWLAHTLFLVRLALGRGIGWGAQARDDHAVPVGLALRLLWPQTFLGLAVLMLVGATAPAALAYAAVMALGPALAVPLAVLTASPAVGRFMQSAGLCRLPEERDPPLILRVVQAAAALPSAVRPSTSPAPTVLSPPAELPSCSSASAP</sequence>
<feature type="transmembrane region" description="Helical" evidence="13">
    <location>
        <begin position="576"/>
        <end position="597"/>
    </location>
</feature>
<keyword evidence="8 15" id="KW-0808">Transferase</keyword>
<evidence type="ECO:0000256" key="10">
    <source>
        <dbReference type="ARBA" id="ARBA00022989"/>
    </source>
</evidence>
<feature type="transmembrane region" description="Helical" evidence="13">
    <location>
        <begin position="97"/>
        <end position="124"/>
    </location>
</feature>
<keyword evidence="6" id="KW-0997">Cell inner membrane</keyword>
<dbReference type="InterPro" id="IPR001173">
    <property type="entry name" value="Glyco_trans_2-like"/>
</dbReference>
<dbReference type="PANTHER" id="PTHR43867:SF5">
    <property type="entry name" value="GLUCANS BIOSYNTHESIS GLUCOSYLTRANSFERASE H"/>
    <property type="match status" value="1"/>
</dbReference>
<evidence type="ECO:0000256" key="8">
    <source>
        <dbReference type="ARBA" id="ARBA00022679"/>
    </source>
</evidence>
<feature type="transmembrane region" description="Helical" evidence="13">
    <location>
        <begin position="66"/>
        <end position="91"/>
    </location>
</feature>
<dbReference type="GO" id="GO:0016758">
    <property type="term" value="F:hexosyltransferase activity"/>
    <property type="evidence" value="ECO:0007669"/>
    <property type="project" value="TreeGrafter"/>
</dbReference>
<evidence type="ECO:0000256" key="2">
    <source>
        <dbReference type="ARBA" id="ARBA00005001"/>
    </source>
</evidence>
<evidence type="ECO:0000256" key="7">
    <source>
        <dbReference type="ARBA" id="ARBA00022676"/>
    </source>
</evidence>
<accession>A0A327JXA4</accession>
<protein>
    <recommendedName>
        <fullName evidence="4">Glucans biosynthesis glucosyltransferase H</fullName>
    </recommendedName>
</protein>
<dbReference type="PANTHER" id="PTHR43867">
    <property type="entry name" value="CELLULOSE SYNTHASE CATALYTIC SUBUNIT A [UDP-FORMING]"/>
    <property type="match status" value="1"/>
</dbReference>
<proteinExistence type="inferred from homology"/>
<feature type="transmembrane region" description="Helical" evidence="13">
    <location>
        <begin position="459"/>
        <end position="484"/>
    </location>
</feature>
<reference evidence="15 16" key="1">
    <citation type="submission" date="2017-07" db="EMBL/GenBank/DDBJ databases">
        <title>Draft Genome Sequences of Select Purple Nonsulfur Bacteria.</title>
        <authorList>
            <person name="Lasarre B."/>
            <person name="Mckinlay J.B."/>
        </authorList>
    </citation>
    <scope>NUCLEOTIDE SEQUENCE [LARGE SCALE GENOMIC DNA]</scope>
    <source>
        <strain evidence="15 16">DSM 11907</strain>
    </source>
</reference>
<gene>
    <name evidence="15" type="ORF">CH338_26440</name>
</gene>
<dbReference type="NCBIfam" id="NF003958">
    <property type="entry name" value="PRK05454.2-1"/>
    <property type="match status" value="1"/>
</dbReference>
<evidence type="ECO:0000256" key="1">
    <source>
        <dbReference type="ARBA" id="ARBA00004429"/>
    </source>
</evidence>
<dbReference type="SUPFAM" id="SSF53448">
    <property type="entry name" value="Nucleotide-diphospho-sugar transferases"/>
    <property type="match status" value="1"/>
</dbReference>
<comment type="caution">
    <text evidence="15">The sequence shown here is derived from an EMBL/GenBank/DDBJ whole genome shotgun (WGS) entry which is preliminary data.</text>
</comment>
<evidence type="ECO:0000256" key="11">
    <source>
        <dbReference type="ARBA" id="ARBA00023136"/>
    </source>
</evidence>
<dbReference type="OrthoDB" id="9775281at2"/>
<evidence type="ECO:0000256" key="5">
    <source>
        <dbReference type="ARBA" id="ARBA00022475"/>
    </source>
</evidence>
<evidence type="ECO:0000256" key="3">
    <source>
        <dbReference type="ARBA" id="ARBA00009337"/>
    </source>
</evidence>
<dbReference type="Pfam" id="PF13632">
    <property type="entry name" value="Glyco_trans_2_3"/>
    <property type="match status" value="1"/>
</dbReference>
<evidence type="ECO:0000256" key="13">
    <source>
        <dbReference type="SAM" id="Phobius"/>
    </source>
</evidence>
<comment type="similarity">
    <text evidence="3">Belongs to the glycosyltransferase 2 family. OpgH subfamily.</text>
</comment>
<feature type="transmembrane region" description="Helical" evidence="13">
    <location>
        <begin position="491"/>
        <end position="509"/>
    </location>
</feature>
<evidence type="ECO:0000313" key="16">
    <source>
        <dbReference type="Proteomes" id="UP000248863"/>
    </source>
</evidence>
<keyword evidence="16" id="KW-1185">Reference proteome</keyword>
<keyword evidence="9 13" id="KW-0812">Transmembrane</keyword>
<comment type="subcellular location">
    <subcellularLocation>
        <location evidence="1">Cell inner membrane</location>
        <topology evidence="1">Multi-pass membrane protein</topology>
    </subcellularLocation>
</comment>
<feature type="transmembrane region" description="Helical" evidence="13">
    <location>
        <begin position="515"/>
        <end position="537"/>
    </location>
</feature>
<keyword evidence="11 13" id="KW-0472">Membrane</keyword>
<feature type="transmembrane region" description="Helical" evidence="13">
    <location>
        <begin position="421"/>
        <end position="447"/>
    </location>
</feature>
<dbReference type="EMBL" id="NPEU01000533">
    <property type="protein sequence ID" value="RAI31109.1"/>
    <property type="molecule type" value="Genomic_DNA"/>
</dbReference>
<evidence type="ECO:0000313" key="15">
    <source>
        <dbReference type="EMBL" id="RAI31109.1"/>
    </source>
</evidence>
<dbReference type="InterPro" id="IPR050321">
    <property type="entry name" value="Glycosyltr_2/OpgH_subfam"/>
</dbReference>
<evidence type="ECO:0000256" key="12">
    <source>
        <dbReference type="SAM" id="MobiDB-lite"/>
    </source>
</evidence>
<feature type="domain" description="Glycosyltransferase 2-like" evidence="14">
    <location>
        <begin position="250"/>
        <end position="468"/>
    </location>
</feature>
<dbReference type="NCBIfam" id="NF003962">
    <property type="entry name" value="PRK05454.2-5"/>
    <property type="match status" value="1"/>
</dbReference>
<keyword evidence="10 13" id="KW-1133">Transmembrane helix</keyword>
<dbReference type="AlphaFoldDB" id="A0A327JXA4"/>
<feature type="region of interest" description="Disordered" evidence="12">
    <location>
        <begin position="636"/>
        <end position="662"/>
    </location>
</feature>
<evidence type="ECO:0000256" key="9">
    <source>
        <dbReference type="ARBA" id="ARBA00022692"/>
    </source>
</evidence>
<comment type="pathway">
    <text evidence="2">Glycan metabolism; osmoregulated periplasmic glucan (OPG) biosynthesis.</text>
</comment>
<organism evidence="15 16">
    <name type="scientific">Rhodoplanes elegans</name>
    <dbReference type="NCBI Taxonomy" id="29408"/>
    <lineage>
        <taxon>Bacteria</taxon>
        <taxon>Pseudomonadati</taxon>
        <taxon>Pseudomonadota</taxon>
        <taxon>Alphaproteobacteria</taxon>
        <taxon>Hyphomicrobiales</taxon>
        <taxon>Nitrobacteraceae</taxon>
        <taxon>Rhodoplanes</taxon>
    </lineage>
</organism>
<dbReference type="GO" id="GO:0005886">
    <property type="term" value="C:plasma membrane"/>
    <property type="evidence" value="ECO:0007669"/>
    <property type="project" value="UniProtKB-SubCell"/>
</dbReference>
<evidence type="ECO:0000256" key="6">
    <source>
        <dbReference type="ARBA" id="ARBA00022519"/>
    </source>
</evidence>
<feature type="transmembrane region" description="Helical" evidence="13">
    <location>
        <begin position="549"/>
        <end position="570"/>
    </location>
</feature>
<evidence type="ECO:0000259" key="14">
    <source>
        <dbReference type="Pfam" id="PF13632"/>
    </source>
</evidence>
<dbReference type="Gene3D" id="3.90.550.10">
    <property type="entry name" value="Spore Coat Polysaccharide Biosynthesis Protein SpsA, Chain A"/>
    <property type="match status" value="1"/>
</dbReference>
<name>A0A327JXA4_9BRAD</name>
<evidence type="ECO:0000256" key="4">
    <source>
        <dbReference type="ARBA" id="ARBA00020585"/>
    </source>
</evidence>